<dbReference type="PANTHER" id="PTHR34387:SF1">
    <property type="entry name" value="PERIPLASMIC IMMUNOGENIC PROTEIN"/>
    <property type="match status" value="1"/>
</dbReference>
<accession>A0A942YX06</accession>
<gene>
    <name evidence="1" type="ORF">KHA99_30395</name>
</gene>
<name>A0A942YX06_9BACI</name>
<protein>
    <submittedName>
        <fullName evidence="1">SIMPL domain-containing protein</fullName>
    </submittedName>
</protein>
<dbReference type="Pfam" id="PF04402">
    <property type="entry name" value="SIMPL"/>
    <property type="match status" value="1"/>
</dbReference>
<dbReference type="PANTHER" id="PTHR34387">
    <property type="entry name" value="SLR1258 PROTEIN"/>
    <property type="match status" value="1"/>
</dbReference>
<sequence length="226" mass="25210">MYYQNPWMRAQPEWRAFSRNGQNTLELTGEGSVTAAPDMSIVTLGVNSENMNLTIAQQENNEKMTKVIQSLISLGISKENIKTADYRIEMVYDYENGKQTLRGYRVVHLLQVLNDEINQTGFIVDTAVKNGANTVTNIEFKVKNPQNYYSQALALALNDAQFKAAELTKEMGVTLNKVPFSIQELGQTSPIIPLQTAMFAKSEAATPIQPGKLKISASIQAKFSYF</sequence>
<dbReference type="InterPro" id="IPR052022">
    <property type="entry name" value="26kDa_periplasmic_antigen"/>
</dbReference>
<dbReference type="Gene3D" id="3.30.70.2970">
    <property type="entry name" value="Protein of unknown function (DUF541), domain 2"/>
    <property type="match status" value="1"/>
</dbReference>
<evidence type="ECO:0000313" key="1">
    <source>
        <dbReference type="EMBL" id="MBS4216703.1"/>
    </source>
</evidence>
<evidence type="ECO:0000313" key="2">
    <source>
        <dbReference type="Proteomes" id="UP000679749"/>
    </source>
</evidence>
<dbReference type="GO" id="GO:0006974">
    <property type="term" value="P:DNA damage response"/>
    <property type="evidence" value="ECO:0007669"/>
    <property type="project" value="TreeGrafter"/>
</dbReference>
<organism evidence="1 2">
    <name type="scientific">Neobacillus rhizophilus</name>
    <dbReference type="NCBI Taxonomy" id="2833579"/>
    <lineage>
        <taxon>Bacteria</taxon>
        <taxon>Bacillati</taxon>
        <taxon>Bacillota</taxon>
        <taxon>Bacilli</taxon>
        <taxon>Bacillales</taxon>
        <taxon>Bacillaceae</taxon>
        <taxon>Neobacillus</taxon>
    </lineage>
</organism>
<dbReference type="Proteomes" id="UP000679749">
    <property type="component" value="Unassembled WGS sequence"/>
</dbReference>
<dbReference type="Gene3D" id="3.30.110.170">
    <property type="entry name" value="Protein of unknown function (DUF541), domain 1"/>
    <property type="match status" value="1"/>
</dbReference>
<dbReference type="AlphaFoldDB" id="A0A942YX06"/>
<proteinExistence type="predicted"/>
<comment type="caution">
    <text evidence="1">The sequence shown here is derived from an EMBL/GenBank/DDBJ whole genome shotgun (WGS) entry which is preliminary data.</text>
</comment>
<dbReference type="EMBL" id="JAGYPF010000013">
    <property type="protein sequence ID" value="MBS4216703.1"/>
    <property type="molecule type" value="Genomic_DNA"/>
</dbReference>
<keyword evidence="2" id="KW-1185">Reference proteome</keyword>
<dbReference type="InterPro" id="IPR007497">
    <property type="entry name" value="SIMPL/DUF541"/>
</dbReference>
<dbReference type="RefSeq" id="WP_213121219.1">
    <property type="nucleotide sequence ID" value="NZ_JAGYPF010000013.1"/>
</dbReference>
<reference evidence="1" key="1">
    <citation type="submission" date="2021-05" db="EMBL/GenBank/DDBJ databases">
        <title>Novel Bacillus species.</title>
        <authorList>
            <person name="Liu G."/>
        </authorList>
    </citation>
    <scope>NUCLEOTIDE SEQUENCE</scope>
    <source>
        <strain evidence="1">FJAT-49825</strain>
    </source>
</reference>